<protein>
    <recommendedName>
        <fullName evidence="2">RNA helicase</fullName>
        <ecNumber evidence="2">3.6.4.13</ecNumber>
    </recommendedName>
</protein>
<evidence type="ECO:0000256" key="8">
    <source>
        <dbReference type="SAM" id="MobiDB-lite"/>
    </source>
</evidence>
<dbReference type="InterPro" id="IPR035979">
    <property type="entry name" value="RBD_domain_sf"/>
</dbReference>
<keyword evidence="3" id="KW-0547">Nucleotide-binding</keyword>
<dbReference type="InterPro" id="IPR001650">
    <property type="entry name" value="Helicase_C-like"/>
</dbReference>
<dbReference type="Pfam" id="PF26142">
    <property type="entry name" value="DD_DDX21-DDX50"/>
    <property type="match status" value="1"/>
</dbReference>
<evidence type="ECO:0000256" key="6">
    <source>
        <dbReference type="ARBA" id="ARBA00022840"/>
    </source>
</evidence>
<dbReference type="EMBL" id="JH817943">
    <property type="protein sequence ID" value="EKC43154.1"/>
    <property type="molecule type" value="Genomic_DNA"/>
</dbReference>
<dbReference type="PROSITE" id="PS51192">
    <property type="entry name" value="HELICASE_ATP_BIND_1"/>
    <property type="match status" value="1"/>
</dbReference>
<dbReference type="PANTHER" id="PTHR47963">
    <property type="entry name" value="DEAD-BOX ATP-DEPENDENT RNA HELICASE 47, MITOCHONDRIAL"/>
    <property type="match status" value="1"/>
</dbReference>
<dbReference type="SMART" id="SM00490">
    <property type="entry name" value="HELICc"/>
    <property type="match status" value="1"/>
</dbReference>
<feature type="compositionally biased region" description="Basic and acidic residues" evidence="8">
    <location>
        <begin position="52"/>
        <end position="74"/>
    </location>
</feature>
<keyword evidence="7" id="KW-0694">RNA-binding</keyword>
<dbReference type="InterPro" id="IPR011545">
    <property type="entry name" value="DEAD/DEAH_box_helicase_dom"/>
</dbReference>
<keyword evidence="5 9" id="KW-0347">Helicase</keyword>
<dbReference type="InterPro" id="IPR014001">
    <property type="entry name" value="Helicase_ATP-bd"/>
</dbReference>
<proteinExistence type="inferred from homology"/>
<name>K1RHB2_MAGGI</name>
<dbReference type="HOGENOM" id="CLU_003041_20_0_1"/>
<dbReference type="SUPFAM" id="SSF54928">
    <property type="entry name" value="RNA-binding domain, RBD"/>
    <property type="match status" value="1"/>
</dbReference>
<keyword evidence="4" id="KW-0378">Hydrolase</keyword>
<dbReference type="PANTHER" id="PTHR47963:SF8">
    <property type="entry name" value="ATP-DEPENDENT RNA HELICASE DEAD"/>
    <property type="match status" value="1"/>
</dbReference>
<dbReference type="InterPro" id="IPR012562">
    <property type="entry name" value="GUCT"/>
</dbReference>
<reference evidence="9" key="1">
    <citation type="journal article" date="2012" name="Nature">
        <title>The oyster genome reveals stress adaptation and complexity of shell formation.</title>
        <authorList>
            <person name="Zhang G."/>
            <person name="Fang X."/>
            <person name="Guo X."/>
            <person name="Li L."/>
            <person name="Luo R."/>
            <person name="Xu F."/>
            <person name="Yang P."/>
            <person name="Zhang L."/>
            <person name="Wang X."/>
            <person name="Qi H."/>
            <person name="Xiong Z."/>
            <person name="Que H."/>
            <person name="Xie Y."/>
            <person name="Holland P.W."/>
            <person name="Paps J."/>
            <person name="Zhu Y."/>
            <person name="Wu F."/>
            <person name="Chen Y."/>
            <person name="Wang J."/>
            <person name="Peng C."/>
            <person name="Meng J."/>
            <person name="Yang L."/>
            <person name="Liu J."/>
            <person name="Wen B."/>
            <person name="Zhang N."/>
            <person name="Huang Z."/>
            <person name="Zhu Q."/>
            <person name="Feng Y."/>
            <person name="Mount A."/>
            <person name="Hedgecock D."/>
            <person name="Xu Z."/>
            <person name="Liu Y."/>
            <person name="Domazet-Loso T."/>
            <person name="Du Y."/>
            <person name="Sun X."/>
            <person name="Zhang S."/>
            <person name="Liu B."/>
            <person name="Cheng P."/>
            <person name="Jiang X."/>
            <person name="Li J."/>
            <person name="Fan D."/>
            <person name="Wang W."/>
            <person name="Fu W."/>
            <person name="Wang T."/>
            <person name="Wang B."/>
            <person name="Zhang J."/>
            <person name="Peng Z."/>
            <person name="Li Y."/>
            <person name="Li N."/>
            <person name="Wang J."/>
            <person name="Chen M."/>
            <person name="He Y."/>
            <person name="Tan F."/>
            <person name="Song X."/>
            <person name="Zheng Q."/>
            <person name="Huang R."/>
            <person name="Yang H."/>
            <person name="Du X."/>
            <person name="Chen L."/>
            <person name="Yang M."/>
            <person name="Gaffney P.M."/>
            <person name="Wang S."/>
            <person name="Luo L."/>
            <person name="She Z."/>
            <person name="Ming Y."/>
            <person name="Huang W."/>
            <person name="Zhang S."/>
            <person name="Huang B."/>
            <person name="Zhang Y."/>
            <person name="Qu T."/>
            <person name="Ni P."/>
            <person name="Miao G."/>
            <person name="Wang J."/>
            <person name="Wang Q."/>
            <person name="Steinberg C.E."/>
            <person name="Wang H."/>
            <person name="Li N."/>
            <person name="Qian L."/>
            <person name="Zhang G."/>
            <person name="Li Y."/>
            <person name="Yang H."/>
            <person name="Liu X."/>
            <person name="Wang J."/>
            <person name="Yin Y."/>
            <person name="Wang J."/>
        </authorList>
    </citation>
    <scope>NUCLEOTIDE SEQUENCE [LARGE SCALE GENOMIC DNA]</scope>
    <source>
        <strain evidence="9">05x7-T-G4-1.051#20</strain>
    </source>
</reference>
<dbReference type="InterPro" id="IPR059027">
    <property type="entry name" value="DD_DDX21-DDX50"/>
</dbReference>
<dbReference type="CDD" id="cd18787">
    <property type="entry name" value="SF2_C_DEAD"/>
    <property type="match status" value="1"/>
</dbReference>
<accession>K1RHB2</accession>
<dbReference type="InterPro" id="IPR027417">
    <property type="entry name" value="P-loop_NTPase"/>
</dbReference>
<evidence type="ECO:0000256" key="7">
    <source>
        <dbReference type="ARBA" id="ARBA00022884"/>
    </source>
</evidence>
<dbReference type="GO" id="GO:0005524">
    <property type="term" value="F:ATP binding"/>
    <property type="evidence" value="ECO:0007669"/>
    <property type="project" value="UniProtKB-KW"/>
</dbReference>
<dbReference type="InterPro" id="IPR050547">
    <property type="entry name" value="DEAD_box_RNA_helicases"/>
</dbReference>
<feature type="compositionally biased region" description="Basic and acidic residues" evidence="8">
    <location>
        <begin position="1"/>
        <end position="44"/>
    </location>
</feature>
<evidence type="ECO:0000256" key="5">
    <source>
        <dbReference type="ARBA" id="ARBA00022806"/>
    </source>
</evidence>
<dbReference type="PROSITE" id="PS51194">
    <property type="entry name" value="HELICASE_CTER"/>
    <property type="match status" value="1"/>
</dbReference>
<dbReference type="GO" id="GO:0003723">
    <property type="term" value="F:RNA binding"/>
    <property type="evidence" value="ECO:0007669"/>
    <property type="project" value="UniProtKB-KW"/>
</dbReference>
<dbReference type="GO" id="GO:0016787">
    <property type="term" value="F:hydrolase activity"/>
    <property type="evidence" value="ECO:0007669"/>
    <property type="project" value="UniProtKB-KW"/>
</dbReference>
<dbReference type="Gene3D" id="3.40.50.300">
    <property type="entry name" value="P-loop containing nucleotide triphosphate hydrolases"/>
    <property type="match status" value="3"/>
</dbReference>
<sequence length="671" mass="75038">MVKVKVEDTKEEPVPKVKTDDKKKSKKDPKVTKSEEKEEATVTKEKKKSKKKPELAENGEKENGEKEEATDIKEKKKSKKDKTKADKSEEMTDISEDSVVKEKKKSKKDKTSSVNGHSVTEEADTTENVNGTTKNPEETKNGADLSEKTEAEILGDFSNFRLSDVTVEKLKKRNVNYLFPIQYKTFDHVYNGEDVIGQARTGTGKTVIAMVPTRELAKQVSDEFESISDGLSVACFYGGTPYEKQIRAIRSGIDVLVGTPGRIKDHIEKGNLDFKGVRHVVLDEVDRMLDMGFAEDVETIISSAYNNGSGENPQTLLFSATLPSWVHDTARKYMNKDKLAKVSLVNSQENRTSTTVQHLAIRSSFWDRPSVIGDVLQVYSGKNGRAIIFNETKKEADNLSCSEYIKQDAHVLHGDIPQEKRETVLKSFREGKFNVLLTTDVAARGLDIPEVDLVIQCNPPEDVDSYIHRSGRTGRAGKNGVCICFYKPEEEMKLANVEYRAKIKFKKVSGPTKEDIISASVEDAVRSIEGVQSETLDYFRSSAKELIAERGAEDALAAALALISGSTKITSRSMLSSKEGFTTFYLKTNTEIQRNNYVYRALERCLPKDLVEKIRWLTLCKDRMASVGIQLDLRFDIDFNFGSGYSGSMKSKSNVTLSVMTYPGKDPNLFQ</sequence>
<evidence type="ECO:0000256" key="1">
    <source>
        <dbReference type="ARBA" id="ARBA00006517"/>
    </source>
</evidence>
<dbReference type="SUPFAM" id="SSF52540">
    <property type="entry name" value="P-loop containing nucleoside triphosphate hydrolases"/>
    <property type="match status" value="1"/>
</dbReference>
<dbReference type="GO" id="GO:0003724">
    <property type="term" value="F:RNA helicase activity"/>
    <property type="evidence" value="ECO:0007669"/>
    <property type="project" value="UniProtKB-EC"/>
</dbReference>
<dbReference type="Gene3D" id="3.30.70.2280">
    <property type="match status" value="1"/>
</dbReference>
<evidence type="ECO:0000256" key="3">
    <source>
        <dbReference type="ARBA" id="ARBA00022741"/>
    </source>
</evidence>
<dbReference type="SMART" id="SM00487">
    <property type="entry name" value="DEXDc"/>
    <property type="match status" value="1"/>
</dbReference>
<evidence type="ECO:0000256" key="4">
    <source>
        <dbReference type="ARBA" id="ARBA00022801"/>
    </source>
</evidence>
<keyword evidence="6" id="KW-0067">ATP-binding</keyword>
<evidence type="ECO:0000256" key="2">
    <source>
        <dbReference type="ARBA" id="ARBA00012552"/>
    </source>
</evidence>
<dbReference type="Pfam" id="PF00271">
    <property type="entry name" value="Helicase_C"/>
    <property type="match status" value="1"/>
</dbReference>
<gene>
    <name evidence="9" type="ORF">CGI_10021169</name>
</gene>
<dbReference type="EC" id="3.6.4.13" evidence="2"/>
<dbReference type="Pfam" id="PF08152">
    <property type="entry name" value="GUCT"/>
    <property type="match status" value="1"/>
</dbReference>
<dbReference type="Pfam" id="PF00270">
    <property type="entry name" value="DEAD"/>
    <property type="match status" value="1"/>
</dbReference>
<feature type="region of interest" description="Disordered" evidence="8">
    <location>
        <begin position="1"/>
        <end position="146"/>
    </location>
</feature>
<organism evidence="9">
    <name type="scientific">Magallana gigas</name>
    <name type="common">Pacific oyster</name>
    <name type="synonym">Crassostrea gigas</name>
    <dbReference type="NCBI Taxonomy" id="29159"/>
    <lineage>
        <taxon>Eukaryota</taxon>
        <taxon>Metazoa</taxon>
        <taxon>Spiralia</taxon>
        <taxon>Lophotrochozoa</taxon>
        <taxon>Mollusca</taxon>
        <taxon>Bivalvia</taxon>
        <taxon>Autobranchia</taxon>
        <taxon>Pteriomorphia</taxon>
        <taxon>Ostreida</taxon>
        <taxon>Ostreoidea</taxon>
        <taxon>Ostreidae</taxon>
        <taxon>Magallana</taxon>
    </lineage>
</organism>
<dbReference type="AlphaFoldDB" id="K1RHB2"/>
<feature type="compositionally biased region" description="Basic and acidic residues" evidence="8">
    <location>
        <begin position="135"/>
        <end position="146"/>
    </location>
</feature>
<dbReference type="InParanoid" id="K1RHB2"/>
<dbReference type="CDD" id="cd12937">
    <property type="entry name" value="GUCT_RH7_like"/>
    <property type="match status" value="1"/>
</dbReference>
<comment type="similarity">
    <text evidence="1">Belongs to the DEAD box helicase family. DDX21/DDX50 subfamily.</text>
</comment>
<evidence type="ECO:0000313" key="9">
    <source>
        <dbReference type="EMBL" id="EKC43154.1"/>
    </source>
</evidence>